<evidence type="ECO:0000313" key="8">
    <source>
        <dbReference type="EMBL" id="KAF2757711.1"/>
    </source>
</evidence>
<keyword evidence="3 6" id="KW-1133">Transmembrane helix</keyword>
<feature type="region of interest" description="Disordered" evidence="5">
    <location>
        <begin position="1"/>
        <end position="80"/>
    </location>
</feature>
<evidence type="ECO:0000256" key="4">
    <source>
        <dbReference type="ARBA" id="ARBA00023136"/>
    </source>
</evidence>
<dbReference type="PANTHER" id="PTHR28304">
    <property type="entry name" value="PEROXISOMAL MEMBRANE PROTEIN PEX29"/>
    <property type="match status" value="1"/>
</dbReference>
<dbReference type="OrthoDB" id="74314at2759"/>
<evidence type="ECO:0000259" key="7">
    <source>
        <dbReference type="Pfam" id="PF06398"/>
    </source>
</evidence>
<dbReference type="PANTHER" id="PTHR28304:SF2">
    <property type="entry name" value="PEROXISOMAL MEMBRANE PROTEIN PEX29"/>
    <property type="match status" value="1"/>
</dbReference>
<dbReference type="GO" id="GO:0005778">
    <property type="term" value="C:peroxisomal membrane"/>
    <property type="evidence" value="ECO:0007669"/>
    <property type="project" value="TreeGrafter"/>
</dbReference>
<evidence type="ECO:0000256" key="2">
    <source>
        <dbReference type="ARBA" id="ARBA00022692"/>
    </source>
</evidence>
<keyword evidence="9" id="KW-1185">Reference proteome</keyword>
<reference evidence="8" key="1">
    <citation type="journal article" date="2020" name="Stud. Mycol.">
        <title>101 Dothideomycetes genomes: a test case for predicting lifestyles and emergence of pathogens.</title>
        <authorList>
            <person name="Haridas S."/>
            <person name="Albert R."/>
            <person name="Binder M."/>
            <person name="Bloem J."/>
            <person name="Labutti K."/>
            <person name="Salamov A."/>
            <person name="Andreopoulos B."/>
            <person name="Baker S."/>
            <person name="Barry K."/>
            <person name="Bills G."/>
            <person name="Bluhm B."/>
            <person name="Cannon C."/>
            <person name="Castanera R."/>
            <person name="Culley D."/>
            <person name="Daum C."/>
            <person name="Ezra D."/>
            <person name="Gonzalez J."/>
            <person name="Henrissat B."/>
            <person name="Kuo A."/>
            <person name="Liang C."/>
            <person name="Lipzen A."/>
            <person name="Lutzoni F."/>
            <person name="Magnuson J."/>
            <person name="Mondo S."/>
            <person name="Nolan M."/>
            <person name="Ohm R."/>
            <person name="Pangilinan J."/>
            <person name="Park H.-J."/>
            <person name="Ramirez L."/>
            <person name="Alfaro M."/>
            <person name="Sun H."/>
            <person name="Tritt A."/>
            <person name="Yoshinaga Y."/>
            <person name="Zwiers L.-H."/>
            <person name="Turgeon B."/>
            <person name="Goodwin S."/>
            <person name="Spatafora J."/>
            <person name="Crous P."/>
            <person name="Grigoriev I."/>
        </authorList>
    </citation>
    <scope>NUCLEOTIDE SEQUENCE</scope>
    <source>
        <strain evidence="8">CBS 121739</strain>
    </source>
</reference>
<evidence type="ECO:0000313" key="9">
    <source>
        <dbReference type="Proteomes" id="UP000799437"/>
    </source>
</evidence>
<dbReference type="Proteomes" id="UP000799437">
    <property type="component" value="Unassembled WGS sequence"/>
</dbReference>
<gene>
    <name evidence="8" type="ORF">EJ05DRAFT_476922</name>
</gene>
<organism evidence="8 9">
    <name type="scientific">Pseudovirgaria hyperparasitica</name>
    <dbReference type="NCBI Taxonomy" id="470096"/>
    <lineage>
        <taxon>Eukaryota</taxon>
        <taxon>Fungi</taxon>
        <taxon>Dikarya</taxon>
        <taxon>Ascomycota</taxon>
        <taxon>Pezizomycotina</taxon>
        <taxon>Dothideomycetes</taxon>
        <taxon>Dothideomycetes incertae sedis</taxon>
        <taxon>Acrospermales</taxon>
        <taxon>Acrospermaceae</taxon>
        <taxon>Pseudovirgaria</taxon>
    </lineage>
</organism>
<comment type="subcellular location">
    <subcellularLocation>
        <location evidence="1">Membrane</location>
        <topology evidence="1">Multi-pass membrane protein</topology>
    </subcellularLocation>
</comment>
<dbReference type="InterPro" id="IPR052816">
    <property type="entry name" value="Peroxisomal_Membrane_PEX28-32"/>
</dbReference>
<sequence>MDDDTTGVFANRDEPIPVVITNPPEPTASNQTLKPYPQEKARSRSPAERLRTKLQDKLEEQLADQGADATADQPEKSTRKSIQDRLFNKIFEQFIPEDPGFEDEDEANGPKVKDRRSRKYVARPNFSLPVMSNNFRRFNARIGVVFVFQNRAIRLFSWADPSHTLSFLAIYTLICLNPHLLPVLPLAGTLFFIMVPAFLTRHPPAAPNSSSSSSFDPSTTDLYPYLGPPTAPARHVKPAPDFSKDFFRNMRDLQNSMEDFSRAHDNAIALIAPLTNFSNEALSSSVFLLVFAAACALFVASGLVPWRAGALLLGWAATCAGHPAAQQVLLSRRTERVLRNGERAARKRFNVFAAADNILAEAPEMREVEVFELQRREEAALYGDERAATAYEPYMFSPAPYTPLSPARISGERPRGTRFFEDVRAPQGWKWADKKWTLDLLSTEWVGERMITGVEVEVEGERWVSDILYDEGVSLLAEEDGMMSADAGVSLAKKGAKGGKVKIGVRKTWEEGNGTGRKGEWRRRRWVRMVQRKVYGPDSKD</sequence>
<dbReference type="InterPro" id="IPR010482">
    <property type="entry name" value="TECPR1-like_DysF"/>
</dbReference>
<protein>
    <recommendedName>
        <fullName evidence="7">TECPR1-like DysF domain-containing protein</fullName>
    </recommendedName>
</protein>
<feature type="domain" description="TECPR1-like DysF" evidence="7">
    <location>
        <begin position="126"/>
        <end position="528"/>
    </location>
</feature>
<dbReference type="EMBL" id="ML996573">
    <property type="protein sequence ID" value="KAF2757711.1"/>
    <property type="molecule type" value="Genomic_DNA"/>
</dbReference>
<name>A0A6A6W9E5_9PEZI</name>
<dbReference type="GO" id="GO:0007031">
    <property type="term" value="P:peroxisome organization"/>
    <property type="evidence" value="ECO:0007669"/>
    <property type="project" value="UniProtKB-ARBA"/>
</dbReference>
<evidence type="ECO:0000256" key="5">
    <source>
        <dbReference type="SAM" id="MobiDB-lite"/>
    </source>
</evidence>
<dbReference type="RefSeq" id="XP_033600162.1">
    <property type="nucleotide sequence ID" value="XM_033744143.1"/>
</dbReference>
<accession>A0A6A6W9E5</accession>
<dbReference type="Pfam" id="PF06398">
    <property type="entry name" value="Pex24p"/>
    <property type="match status" value="1"/>
</dbReference>
<keyword evidence="2 6" id="KW-0812">Transmembrane</keyword>
<feature type="transmembrane region" description="Helical" evidence="6">
    <location>
        <begin position="286"/>
        <end position="306"/>
    </location>
</feature>
<proteinExistence type="predicted"/>
<keyword evidence="4 6" id="KW-0472">Membrane</keyword>
<feature type="compositionally biased region" description="Basic and acidic residues" evidence="5">
    <location>
        <begin position="37"/>
        <end position="60"/>
    </location>
</feature>
<dbReference type="GeneID" id="54485197"/>
<evidence type="ECO:0000256" key="1">
    <source>
        <dbReference type="ARBA" id="ARBA00004141"/>
    </source>
</evidence>
<dbReference type="AlphaFoldDB" id="A0A6A6W9E5"/>
<evidence type="ECO:0000256" key="3">
    <source>
        <dbReference type="ARBA" id="ARBA00022989"/>
    </source>
</evidence>
<feature type="transmembrane region" description="Helical" evidence="6">
    <location>
        <begin position="180"/>
        <end position="199"/>
    </location>
</feature>
<evidence type="ECO:0000256" key="6">
    <source>
        <dbReference type="SAM" id="Phobius"/>
    </source>
</evidence>